<keyword evidence="2" id="KW-1185">Reference proteome</keyword>
<reference evidence="1 2" key="1">
    <citation type="submission" date="2018-06" db="EMBL/GenBank/DDBJ databases">
        <title>Genomic Encyclopedia of Type Strains, Phase IV (KMG-IV): sequencing the most valuable type-strain genomes for metagenomic binning, comparative biology and taxonomic classification.</title>
        <authorList>
            <person name="Goeker M."/>
        </authorList>
    </citation>
    <scope>NUCLEOTIDE SEQUENCE [LARGE SCALE GENOMIC DNA]</scope>
    <source>
        <strain evidence="1 2">DSM 45521</strain>
    </source>
</reference>
<dbReference type="RefSeq" id="WP_110469979.1">
    <property type="nucleotide sequence ID" value="NZ_QJSP01000007.1"/>
</dbReference>
<evidence type="ECO:0000313" key="2">
    <source>
        <dbReference type="Proteomes" id="UP000247591"/>
    </source>
</evidence>
<dbReference type="Gene3D" id="3.90.1200.10">
    <property type="match status" value="1"/>
</dbReference>
<dbReference type="OrthoDB" id="4577657at2"/>
<comment type="caution">
    <text evidence="1">The sequence shown here is derived from an EMBL/GenBank/DDBJ whole genome shotgun (WGS) entry which is preliminary data.</text>
</comment>
<evidence type="ECO:0008006" key="3">
    <source>
        <dbReference type="Google" id="ProtNLM"/>
    </source>
</evidence>
<dbReference type="SUPFAM" id="SSF56112">
    <property type="entry name" value="Protein kinase-like (PK-like)"/>
    <property type="match status" value="1"/>
</dbReference>
<evidence type="ECO:0000313" key="1">
    <source>
        <dbReference type="EMBL" id="PYE16867.1"/>
    </source>
</evidence>
<dbReference type="EMBL" id="QJSP01000007">
    <property type="protein sequence ID" value="PYE16867.1"/>
    <property type="molecule type" value="Genomic_DNA"/>
</dbReference>
<protein>
    <recommendedName>
        <fullName evidence="3">Phosphotransferase family enzyme</fullName>
    </recommendedName>
</protein>
<dbReference type="InterPro" id="IPR011009">
    <property type="entry name" value="Kinase-like_dom_sf"/>
</dbReference>
<gene>
    <name evidence="1" type="ORF">DFR67_107110</name>
</gene>
<dbReference type="Proteomes" id="UP000247591">
    <property type="component" value="Unassembled WGS sequence"/>
</dbReference>
<dbReference type="AlphaFoldDB" id="A0A318RJY8"/>
<organism evidence="1 2">
    <name type="scientific">Williamsia limnetica</name>
    <dbReference type="NCBI Taxonomy" id="882452"/>
    <lineage>
        <taxon>Bacteria</taxon>
        <taxon>Bacillati</taxon>
        <taxon>Actinomycetota</taxon>
        <taxon>Actinomycetes</taxon>
        <taxon>Mycobacteriales</taxon>
        <taxon>Nocardiaceae</taxon>
        <taxon>Williamsia</taxon>
    </lineage>
</organism>
<sequence length="359" mass="39002">MIDMPPPDDQTLQMVAARLGIGDCSNLEGRPLDFDVQAPGTAGLWRVRVTGDRGQGTAVVKLLRHPRDWPVLAQLPPDAQAMFIDHFPWSDDPEVLREVSAVCPSGLRTVELLASQWHGTDRRSMWLEDLGNVQTLRGAEEFVNAARLLGALAARRDILGSPLSARFDDSFALTMIARNRVQCGDLPLLCGPLRDVADDVMPTDLGDDLRWVGEHLDDVLGKVLQVRHTPVHGDAAPDNVVTDPRDRAAVVLIDLALTPRHALGYDLGQLVFGRHSPVLGMGVDVVDAVVDAYCRGLRGEGMTVEVSEVWSGFIGSALIRNAFEVTTATTDRPAKIVAAWYLVRRAVDLGLVPARSPVG</sequence>
<proteinExistence type="predicted"/>
<name>A0A318RJY8_WILLI</name>
<accession>A0A318RJY8</accession>